<sequence>MDLLYIIVIVLVILWLGGFSTKIGGNFVHILLVIAAIILLFRLLT</sequence>
<keyword evidence="1" id="KW-1133">Transmembrane helix</keyword>
<evidence type="ECO:0000256" key="1">
    <source>
        <dbReference type="SAM" id="Phobius"/>
    </source>
</evidence>
<dbReference type="Pfam" id="PF18919">
    <property type="entry name" value="DUF5670"/>
    <property type="match status" value="1"/>
</dbReference>
<dbReference type="NCBIfam" id="NF033488">
    <property type="entry name" value="lmo0937_fam_TM"/>
    <property type="match status" value="1"/>
</dbReference>
<dbReference type="EMBL" id="LBOV01000003">
    <property type="protein sequence ID" value="KKP44416.1"/>
    <property type="molecule type" value="Genomic_DNA"/>
</dbReference>
<evidence type="ECO:0008006" key="4">
    <source>
        <dbReference type="Google" id="ProtNLM"/>
    </source>
</evidence>
<proteinExistence type="predicted"/>
<keyword evidence="1" id="KW-0472">Membrane</keyword>
<reference evidence="2 3" key="1">
    <citation type="journal article" date="2015" name="Nature">
        <title>rRNA introns, odd ribosomes, and small enigmatic genomes across a large radiation of phyla.</title>
        <authorList>
            <person name="Brown C.T."/>
            <person name="Hug L.A."/>
            <person name="Thomas B.C."/>
            <person name="Sharon I."/>
            <person name="Castelle C.J."/>
            <person name="Singh A."/>
            <person name="Wilkins M.J."/>
            <person name="Williams K.H."/>
            <person name="Banfield J.F."/>
        </authorList>
    </citation>
    <scope>NUCLEOTIDE SEQUENCE [LARGE SCALE GENOMIC DNA]</scope>
</reference>
<name>A0A0F9ZZQ5_9BACT</name>
<gene>
    <name evidence="2" type="ORF">UR34_C0003G0042</name>
</gene>
<evidence type="ECO:0000313" key="3">
    <source>
        <dbReference type="Proteomes" id="UP000034302"/>
    </source>
</evidence>
<comment type="caution">
    <text evidence="2">The sequence shown here is derived from an EMBL/GenBank/DDBJ whole genome shotgun (WGS) entry which is preliminary data.</text>
</comment>
<feature type="transmembrane region" description="Helical" evidence="1">
    <location>
        <begin position="27"/>
        <end position="44"/>
    </location>
</feature>
<accession>A0A0F9ZZQ5</accession>
<dbReference type="InterPro" id="IPR043727">
    <property type="entry name" value="Lmo0937-like"/>
</dbReference>
<dbReference type="Proteomes" id="UP000034302">
    <property type="component" value="Unassembled WGS sequence"/>
</dbReference>
<feature type="transmembrane region" description="Helical" evidence="1">
    <location>
        <begin position="5"/>
        <end position="21"/>
    </location>
</feature>
<protein>
    <recommendedName>
        <fullName evidence="4">Lmo0937 family membrane protein</fullName>
    </recommendedName>
</protein>
<dbReference type="AlphaFoldDB" id="A0A0F9ZZQ5"/>
<keyword evidence="1" id="KW-0812">Transmembrane</keyword>
<evidence type="ECO:0000313" key="2">
    <source>
        <dbReference type="EMBL" id="KKP44416.1"/>
    </source>
</evidence>
<organism evidence="2 3">
    <name type="scientific">candidate division WS6 bacterium GW2011_GWC1_33_20</name>
    <dbReference type="NCBI Taxonomy" id="1619089"/>
    <lineage>
        <taxon>Bacteria</taxon>
        <taxon>Candidatus Dojkabacteria</taxon>
    </lineage>
</organism>